<dbReference type="AlphaFoldDB" id="A0A976M783"/>
<dbReference type="PANTHER" id="PTHR10997:SF8">
    <property type="entry name" value="EXPORTIN-2"/>
    <property type="match status" value="1"/>
</dbReference>
<sequence>MSDISFIRSIISLCRQSLSGNKIAIKSAEDQMSLLVKSDTSETELKIALIFKIILSPQAISAPENSLTDDELSGLKLASSDVQLWAAIFLKNYIRSNFDTSESFGGATDSTRRIIKSFLIICTLNRDMLGISTPIASQLESTLLMISDRDFPESMEHVMLLISYCHLSDINPLVLVETLTTRLQTQLTQRGGVNLVNTNMTTNSSFNRVVTESQTNYDLKYADYLINHVKNYVNLSRSIASYNNILNSNNIMEISRCYFDFFNALVDGVKNMCCLTNSVTLKDLEMNKFVQSVSFLFCQSTLNTHTANPVSQSYEVDCNPSDSLFYFDDRNLFNEPKLFQYGPNVPELGVNQHNVQLLLSQSMFVNESSLNKSYYKTKLSSFNLFMNLMKKYKTRTYDNDTLCELKIILTLSDVHLLYLYKYFIYKFTQFYNFYKSMKGTLTSNFIVPLILDLLEFIRQVIKIFVYVHSIDLPESFEDNAQLYFSGIINLLQFNDQQVLQNDTRGTILKMKVAFLKLLKYYAERYQEVFHPFVFTCIEDVVKLCRTTTQDSSEDKLCCAALDFLAAASSTHWGSSPTASARSNPFMNNAFLAEIIQTIIVPNIGFRECDLMLLDDCPVEFVQREMDTNSCSSRRFSSITFLKKLVSSIGQVCQQIIAQVATNVASSNDYKLKELYLQLIMCINFNESSGEFNINNYFNKYLKNEFVLLAQAQLTQEKRLIILAIIKYIITFHNLFNEIDIVELIPYLVLYLNNSHEAVRSFSAEALSRVLAKVRLHKPKLKTCILQALDNLLTLMKNGGRAGNEFYSKCTMKIFLYLREDVRESGMLMIEIVISLIKMVTDNPVNPAYNHYLFESLSILLRLNLQTQSFGMGQPLEKIEESLIPILAMIIQQEMHPFIPYSLQVLCIMLKFANKASTTYLQLLNHLLTLETWKVSIANAQGNIKLLVCYFEKHTIFEGEINKNMEKILNIFHFCLVHRKLSKHSLELINGIIRFLPLTYYVSFLKSIVTVLLTYIHNNKTGDVLVDVITTVSLLTVYLHLHKYEMSLIDILESIQSGITGSFLQMVYLPNLKKTLNMEAKRVHAVAIAKMATSTNVQTNNELLMMLMEGLDDLISGENVKLDTPKDVLHPDNMDEIDKVEINFDVSYVRLQAANDGKKLLDRNINAEDVIKDLLAPISGVMKRNLPMSGRFTSVLSLIR</sequence>
<dbReference type="GO" id="GO:0031267">
    <property type="term" value="F:small GTPase binding"/>
    <property type="evidence" value="ECO:0007669"/>
    <property type="project" value="InterPro"/>
</dbReference>
<dbReference type="Pfam" id="PF03378">
    <property type="entry name" value="CAS_CSE1"/>
    <property type="match status" value="1"/>
</dbReference>
<dbReference type="SUPFAM" id="SSF48371">
    <property type="entry name" value="ARM repeat"/>
    <property type="match status" value="1"/>
</dbReference>
<dbReference type="GO" id="GO:0006606">
    <property type="term" value="P:protein import into nucleus"/>
    <property type="evidence" value="ECO:0007669"/>
    <property type="project" value="TreeGrafter"/>
</dbReference>
<accession>A0A976M783</accession>
<dbReference type="InterPro" id="IPR005043">
    <property type="entry name" value="XPO2_C"/>
</dbReference>
<feature type="domain" description="Exportin-2 C-terminal" evidence="1">
    <location>
        <begin position="774"/>
        <end position="1156"/>
    </location>
</feature>
<proteinExistence type="predicted"/>
<evidence type="ECO:0000259" key="1">
    <source>
        <dbReference type="Pfam" id="PF03378"/>
    </source>
</evidence>
<dbReference type="Gene3D" id="1.25.10.10">
    <property type="entry name" value="Leucine-rich Repeat Variant"/>
    <property type="match status" value="2"/>
</dbReference>
<evidence type="ECO:0000259" key="2">
    <source>
        <dbReference type="Pfam" id="PF08506"/>
    </source>
</evidence>
<evidence type="ECO:0000313" key="4">
    <source>
        <dbReference type="Proteomes" id="UP000244803"/>
    </source>
</evidence>
<dbReference type="PANTHER" id="PTHR10997">
    <property type="entry name" value="IMPORTIN-7, 8, 11"/>
    <property type="match status" value="1"/>
</dbReference>
<dbReference type="Pfam" id="PF08506">
    <property type="entry name" value="Cse1"/>
    <property type="match status" value="1"/>
</dbReference>
<dbReference type="Proteomes" id="UP000244803">
    <property type="component" value="Chromosome 4"/>
</dbReference>
<protein>
    <submittedName>
        <fullName evidence="3">Importin-alpha</fullName>
    </submittedName>
</protein>
<dbReference type="InterPro" id="IPR011989">
    <property type="entry name" value="ARM-like"/>
</dbReference>
<organism evidence="3 4">
    <name type="scientific">Theileria orientalis</name>
    <dbReference type="NCBI Taxonomy" id="68886"/>
    <lineage>
        <taxon>Eukaryota</taxon>
        <taxon>Sar</taxon>
        <taxon>Alveolata</taxon>
        <taxon>Apicomplexa</taxon>
        <taxon>Aconoidasida</taxon>
        <taxon>Piroplasmida</taxon>
        <taxon>Theileriidae</taxon>
        <taxon>Theileria</taxon>
    </lineage>
</organism>
<name>A0A976M783_THEOR</name>
<dbReference type="InterPro" id="IPR013713">
    <property type="entry name" value="XPO2_central"/>
</dbReference>
<feature type="domain" description="Exportin-2 central" evidence="2">
    <location>
        <begin position="452"/>
        <end position="765"/>
    </location>
</feature>
<gene>
    <name evidence="3" type="ORF">MACJ_003026</name>
</gene>
<reference evidence="3" key="1">
    <citation type="submission" date="2022-07" db="EMBL/GenBank/DDBJ databases">
        <title>Evaluation of T. orientalis genome assembly methods using nanopore sequencing and analysis of variation between genomes.</title>
        <authorList>
            <person name="Yam J."/>
            <person name="Micallef M.L."/>
            <person name="Liu M."/>
            <person name="Djordjevic S.P."/>
            <person name="Bogema D.R."/>
            <person name="Jenkins C."/>
        </authorList>
    </citation>
    <scope>NUCLEOTIDE SEQUENCE</scope>
    <source>
        <strain evidence="3">Fish Creek</strain>
    </source>
</reference>
<dbReference type="InterPro" id="IPR016024">
    <property type="entry name" value="ARM-type_fold"/>
</dbReference>
<dbReference type="GO" id="GO:0005829">
    <property type="term" value="C:cytosol"/>
    <property type="evidence" value="ECO:0007669"/>
    <property type="project" value="TreeGrafter"/>
</dbReference>
<dbReference type="EMBL" id="CP056067">
    <property type="protein sequence ID" value="UKJ89772.2"/>
    <property type="molecule type" value="Genomic_DNA"/>
</dbReference>
<dbReference type="GO" id="GO:0005635">
    <property type="term" value="C:nuclear envelope"/>
    <property type="evidence" value="ECO:0007669"/>
    <property type="project" value="TreeGrafter"/>
</dbReference>
<dbReference type="OrthoDB" id="3268246at2759"/>
<evidence type="ECO:0000313" key="3">
    <source>
        <dbReference type="EMBL" id="UKJ89772.2"/>
    </source>
</evidence>